<gene>
    <name evidence="2" type="primary">cutC</name>
    <name evidence="3" type="ORF">H9Y05_11215</name>
</gene>
<dbReference type="GO" id="GO:0005737">
    <property type="term" value="C:cytoplasm"/>
    <property type="evidence" value="ECO:0007669"/>
    <property type="project" value="UniProtKB-SubCell"/>
</dbReference>
<protein>
    <recommendedName>
        <fullName evidence="2">PF03932 family protein CutC</fullName>
    </recommendedName>
</protein>
<sequence>MKIELCAASVTAIKLAKQLNFDRIELCENLVQGGITPSAGRIEYAVNSGMETHVLIRPRPGGFYYSKEEITIMVSDIRFAKKMGAAGVVVGALNNYRAIDEEALKAFMDAAEGMEVTYHRAFDDCVLDWQKRLDILINAGITRLLTSGLASNINNGIPVLKEMKGYIAGHLELMPGGGVNAANVSKIIHEVEPDAIHFSGTVKTVVDEESFFSETFLAIDENRVKRILDEIRSTLKNNHSVN</sequence>
<reference evidence="3" key="1">
    <citation type="submission" date="2020-09" db="EMBL/GenBank/DDBJ databases">
        <title>Taishania pollutisoli gen. nov., sp. nov., Isolated from Tetrabromobisphenol A-Contaminated Soil.</title>
        <authorList>
            <person name="Chen Q."/>
        </authorList>
    </citation>
    <scope>NUCLEOTIDE SEQUENCE</scope>
    <source>
        <strain evidence="3">CZZ-1</strain>
    </source>
</reference>
<comment type="caution">
    <text evidence="2">Once thought to be involved in copper homeostasis, experiments in E.coli have shown this is not the case.</text>
</comment>
<dbReference type="Proteomes" id="UP000652681">
    <property type="component" value="Unassembled WGS sequence"/>
</dbReference>
<dbReference type="AlphaFoldDB" id="A0A8J6PR68"/>
<evidence type="ECO:0000313" key="3">
    <source>
        <dbReference type="EMBL" id="MBC9813038.1"/>
    </source>
</evidence>
<accession>A0A8J6PR68</accession>
<comment type="caution">
    <text evidence="3">The sequence shown here is derived from an EMBL/GenBank/DDBJ whole genome shotgun (WGS) entry which is preliminary data.</text>
</comment>
<evidence type="ECO:0000256" key="1">
    <source>
        <dbReference type="ARBA" id="ARBA00007768"/>
    </source>
</evidence>
<organism evidence="3 4">
    <name type="scientific">Taishania pollutisoli</name>
    <dbReference type="NCBI Taxonomy" id="2766479"/>
    <lineage>
        <taxon>Bacteria</taxon>
        <taxon>Pseudomonadati</taxon>
        <taxon>Bacteroidota</taxon>
        <taxon>Flavobacteriia</taxon>
        <taxon>Flavobacteriales</taxon>
        <taxon>Crocinitomicaceae</taxon>
        <taxon>Taishania</taxon>
    </lineage>
</organism>
<proteinExistence type="inferred from homology"/>
<evidence type="ECO:0000313" key="4">
    <source>
        <dbReference type="Proteomes" id="UP000652681"/>
    </source>
</evidence>
<dbReference type="EMBL" id="JACVEL010000007">
    <property type="protein sequence ID" value="MBC9813038.1"/>
    <property type="molecule type" value="Genomic_DNA"/>
</dbReference>
<dbReference type="InterPro" id="IPR036822">
    <property type="entry name" value="CutC-like_dom_sf"/>
</dbReference>
<keyword evidence="2" id="KW-0963">Cytoplasm</keyword>
<dbReference type="GO" id="GO:0005507">
    <property type="term" value="F:copper ion binding"/>
    <property type="evidence" value="ECO:0007669"/>
    <property type="project" value="TreeGrafter"/>
</dbReference>
<comment type="similarity">
    <text evidence="1 2">Belongs to the CutC family.</text>
</comment>
<dbReference type="PANTHER" id="PTHR12598:SF0">
    <property type="entry name" value="COPPER HOMEOSTASIS PROTEIN CUTC HOMOLOG"/>
    <property type="match status" value="1"/>
</dbReference>
<name>A0A8J6PR68_9FLAO</name>
<dbReference type="PANTHER" id="PTHR12598">
    <property type="entry name" value="COPPER HOMEOSTASIS PROTEIN CUTC"/>
    <property type="match status" value="1"/>
</dbReference>
<dbReference type="HAMAP" id="MF_00795">
    <property type="entry name" value="CutC"/>
    <property type="match status" value="1"/>
</dbReference>
<dbReference type="SUPFAM" id="SSF110395">
    <property type="entry name" value="CutC-like"/>
    <property type="match status" value="1"/>
</dbReference>
<dbReference type="InterPro" id="IPR005627">
    <property type="entry name" value="CutC-like"/>
</dbReference>
<dbReference type="Pfam" id="PF03932">
    <property type="entry name" value="CutC"/>
    <property type="match status" value="1"/>
</dbReference>
<dbReference type="Gene3D" id="3.20.20.380">
    <property type="entry name" value="Copper homeostasis (CutC) domain"/>
    <property type="match status" value="1"/>
</dbReference>
<evidence type="ECO:0000256" key="2">
    <source>
        <dbReference type="HAMAP-Rule" id="MF_00795"/>
    </source>
</evidence>
<keyword evidence="4" id="KW-1185">Reference proteome</keyword>
<dbReference type="RefSeq" id="WP_216714339.1">
    <property type="nucleotide sequence ID" value="NZ_JACVEL010000007.1"/>
</dbReference>
<comment type="subcellular location">
    <subcellularLocation>
        <location evidence="2">Cytoplasm</location>
    </subcellularLocation>
</comment>